<dbReference type="GO" id="GO:0009307">
    <property type="term" value="P:DNA restriction-modification system"/>
    <property type="evidence" value="ECO:0007669"/>
    <property type="project" value="UniProtKB-KW"/>
</dbReference>
<feature type="domain" description="Type I restriction modification DNA specificity" evidence="5">
    <location>
        <begin position="118"/>
        <end position="199"/>
    </location>
</feature>
<name>A0A367GDD0_9FIRM</name>
<organism evidence="6 7">
    <name type="scientific">Faecalibacterium prausnitzii</name>
    <dbReference type="NCBI Taxonomy" id="853"/>
    <lineage>
        <taxon>Bacteria</taxon>
        <taxon>Bacillati</taxon>
        <taxon>Bacillota</taxon>
        <taxon>Clostridia</taxon>
        <taxon>Eubacteriales</taxon>
        <taxon>Oscillospiraceae</taxon>
        <taxon>Faecalibacterium</taxon>
    </lineage>
</organism>
<dbReference type="PANTHER" id="PTHR30408">
    <property type="entry name" value="TYPE-1 RESTRICTION ENZYME ECOKI SPECIFICITY PROTEIN"/>
    <property type="match status" value="1"/>
</dbReference>
<evidence type="ECO:0000259" key="5">
    <source>
        <dbReference type="Pfam" id="PF01420"/>
    </source>
</evidence>
<dbReference type="InterPro" id="IPR000055">
    <property type="entry name" value="Restrct_endonuc_typeI_TRD"/>
</dbReference>
<keyword evidence="2" id="KW-0680">Restriction system</keyword>
<dbReference type="AlphaFoldDB" id="A0A367GDD0"/>
<dbReference type="CDD" id="cd16961">
    <property type="entry name" value="RMtype1_S_TRD-CR_like"/>
    <property type="match status" value="1"/>
</dbReference>
<protein>
    <recommendedName>
        <fullName evidence="5">Type I restriction modification DNA specificity domain-containing protein</fullName>
    </recommendedName>
</protein>
<proteinExistence type="inferred from homology"/>
<evidence type="ECO:0000313" key="6">
    <source>
        <dbReference type="EMBL" id="RCH48147.1"/>
    </source>
</evidence>
<dbReference type="EMBL" id="PXUP01000001">
    <property type="protein sequence ID" value="RCH48147.1"/>
    <property type="molecule type" value="Genomic_DNA"/>
</dbReference>
<sequence>MSCRMSLRNKRIVNDSTKYGRLTIMQQPIVHTYSLGELYTERKEKGDPLLPILTVSIHTGVSEGELDEDKLGKKVKRIADKTQYKTARKGDLVFNMMRAWQGAIGVVRSAGLVSPAYIVAKPNEKIWPEYMDYCMKTPRMIHAIHRQSYGVTDFRLRLYWDSFTPITCQLPPLPEQQKIATILSTQDKVIELKEKLLAQKQQQKKYLMQQLLTGKKRLPGFCEKWTRKQLGELFENRVEINRSDLGLLAITSTRGILPRDCLDLKDNSSEDKSKYLRICPGDIGYNTMRMWQGVSAYSEYEGIVSPAYTILAPMEGVYSRYFAYLFKTQSVIFSFYRFSQGLVDDTRNLKYENFKKISVSIPSKVAEQRAIVQILSTADHEIDLLQKSIEAEKQKKKALMQLLLTGKVSVRI</sequence>
<gene>
    <name evidence="6" type="ORF">C7J97_00935</name>
</gene>
<accession>A0A367GDD0</accession>
<dbReference type="InterPro" id="IPR052021">
    <property type="entry name" value="Type-I_RS_S_subunit"/>
</dbReference>
<reference evidence="6 7" key="1">
    <citation type="submission" date="2018-03" db="EMBL/GenBank/DDBJ databases">
        <title>Complete genome sequencing of Faecalibacterium prausnitzii strains isolated from the human gut.</title>
        <authorList>
            <person name="Fitzgerald B.C."/>
            <person name="Shkoporov A.N."/>
            <person name="Ross P.R."/>
            <person name="Hill C."/>
        </authorList>
    </citation>
    <scope>NUCLEOTIDE SEQUENCE [LARGE SCALE GENOMIC DNA]</scope>
    <source>
        <strain evidence="6 7">ATCC 27768</strain>
    </source>
</reference>
<evidence type="ECO:0000256" key="2">
    <source>
        <dbReference type="ARBA" id="ARBA00022747"/>
    </source>
</evidence>
<feature type="coiled-coil region" evidence="4">
    <location>
        <begin position="375"/>
        <end position="402"/>
    </location>
</feature>
<dbReference type="Gene3D" id="3.90.220.20">
    <property type="entry name" value="DNA methylase specificity domains"/>
    <property type="match status" value="2"/>
</dbReference>
<feature type="domain" description="Type I restriction modification DNA specificity" evidence="5">
    <location>
        <begin position="296"/>
        <end position="390"/>
    </location>
</feature>
<dbReference type="Proteomes" id="UP000252378">
    <property type="component" value="Unassembled WGS sequence"/>
</dbReference>
<evidence type="ECO:0000256" key="4">
    <source>
        <dbReference type="SAM" id="Coils"/>
    </source>
</evidence>
<dbReference type="GO" id="GO:0003677">
    <property type="term" value="F:DNA binding"/>
    <property type="evidence" value="ECO:0007669"/>
    <property type="project" value="UniProtKB-KW"/>
</dbReference>
<dbReference type="InterPro" id="IPR044946">
    <property type="entry name" value="Restrct_endonuc_typeI_TRD_sf"/>
</dbReference>
<comment type="similarity">
    <text evidence="1">Belongs to the type-I restriction system S methylase family.</text>
</comment>
<dbReference type="SUPFAM" id="SSF116734">
    <property type="entry name" value="DNA methylase specificity domain"/>
    <property type="match status" value="2"/>
</dbReference>
<evidence type="ECO:0000313" key="7">
    <source>
        <dbReference type="Proteomes" id="UP000252378"/>
    </source>
</evidence>
<dbReference type="PANTHER" id="PTHR30408:SF12">
    <property type="entry name" value="TYPE I RESTRICTION ENZYME MJAVIII SPECIFICITY SUBUNIT"/>
    <property type="match status" value="1"/>
</dbReference>
<evidence type="ECO:0000256" key="1">
    <source>
        <dbReference type="ARBA" id="ARBA00010923"/>
    </source>
</evidence>
<comment type="caution">
    <text evidence="6">The sequence shown here is derived from an EMBL/GenBank/DDBJ whole genome shotgun (WGS) entry which is preliminary data.</text>
</comment>
<keyword evidence="4" id="KW-0175">Coiled coil</keyword>
<evidence type="ECO:0000256" key="3">
    <source>
        <dbReference type="ARBA" id="ARBA00023125"/>
    </source>
</evidence>
<keyword evidence="3" id="KW-0238">DNA-binding</keyword>
<dbReference type="Pfam" id="PF01420">
    <property type="entry name" value="Methylase_S"/>
    <property type="match status" value="2"/>
</dbReference>